<reference evidence="4" key="2">
    <citation type="submission" date="2019-10" db="EMBL/GenBank/DDBJ databases">
        <title>Conservation and host-specific expression of non-tandemly repeated heterogenous ribosome RNA gene in arbuscular mycorrhizal fungi.</title>
        <authorList>
            <person name="Maeda T."/>
            <person name="Kobayashi Y."/>
            <person name="Nakagawa T."/>
            <person name="Ezawa T."/>
            <person name="Yamaguchi K."/>
            <person name="Bino T."/>
            <person name="Nishimoto Y."/>
            <person name="Shigenobu S."/>
            <person name="Kawaguchi M."/>
        </authorList>
    </citation>
    <scope>NUCLEOTIDE SEQUENCE</scope>
    <source>
        <strain evidence="4">HR1</strain>
    </source>
</reference>
<dbReference type="EMBL" id="BLAL01000066">
    <property type="protein sequence ID" value="GES83050.1"/>
    <property type="molecule type" value="Genomic_DNA"/>
</dbReference>
<evidence type="ECO:0000256" key="1">
    <source>
        <dbReference type="SAM" id="MobiDB-lite"/>
    </source>
</evidence>
<dbReference type="EMBL" id="BEXD01001435">
    <property type="protein sequence ID" value="GBB94097.1"/>
    <property type="molecule type" value="Genomic_DNA"/>
</dbReference>
<dbReference type="Gene3D" id="1.25.40.10">
    <property type="entry name" value="Tetratricopeptide repeat domain"/>
    <property type="match status" value="1"/>
</dbReference>
<dbReference type="Proteomes" id="UP000247702">
    <property type="component" value="Unassembled WGS sequence"/>
</dbReference>
<keyword evidence="2" id="KW-0812">Transmembrane</keyword>
<feature type="region of interest" description="Disordered" evidence="1">
    <location>
        <begin position="173"/>
        <end position="213"/>
    </location>
</feature>
<protein>
    <submittedName>
        <fullName evidence="4">Uncharacterized protein LOC108669362 isoform X2</fullName>
    </submittedName>
</protein>
<gene>
    <name evidence="4" type="ORF">RCL2_001021700</name>
    <name evidence="3" type="ORF">RclHR1_02290023</name>
</gene>
<feature type="transmembrane region" description="Helical" evidence="2">
    <location>
        <begin position="295"/>
        <end position="313"/>
    </location>
</feature>
<evidence type="ECO:0000313" key="4">
    <source>
        <dbReference type="EMBL" id="GES83050.1"/>
    </source>
</evidence>
<accession>A0A2Z6QUY4</accession>
<evidence type="ECO:0000313" key="3">
    <source>
        <dbReference type="EMBL" id="GBB94097.1"/>
    </source>
</evidence>
<evidence type="ECO:0000313" key="5">
    <source>
        <dbReference type="Proteomes" id="UP000247702"/>
    </source>
</evidence>
<evidence type="ECO:0000256" key="2">
    <source>
        <dbReference type="SAM" id="Phobius"/>
    </source>
</evidence>
<dbReference type="InterPro" id="IPR011990">
    <property type="entry name" value="TPR-like_helical_dom_sf"/>
</dbReference>
<feature type="transmembrane region" description="Helical" evidence="2">
    <location>
        <begin position="325"/>
        <end position="346"/>
    </location>
</feature>
<organism evidence="3 5">
    <name type="scientific">Rhizophagus clarus</name>
    <dbReference type="NCBI Taxonomy" id="94130"/>
    <lineage>
        <taxon>Eukaryota</taxon>
        <taxon>Fungi</taxon>
        <taxon>Fungi incertae sedis</taxon>
        <taxon>Mucoromycota</taxon>
        <taxon>Glomeromycotina</taxon>
        <taxon>Glomeromycetes</taxon>
        <taxon>Glomerales</taxon>
        <taxon>Glomeraceae</taxon>
        <taxon>Rhizophagus</taxon>
    </lineage>
</organism>
<keyword evidence="2" id="KW-1133">Transmembrane helix</keyword>
<reference evidence="3 5" key="1">
    <citation type="submission" date="2017-11" db="EMBL/GenBank/DDBJ databases">
        <title>The genome of Rhizophagus clarus HR1 reveals common genetic basis of auxotrophy among arbuscular mycorrhizal fungi.</title>
        <authorList>
            <person name="Kobayashi Y."/>
        </authorList>
    </citation>
    <scope>NUCLEOTIDE SEQUENCE [LARGE SCALE GENOMIC DNA]</scope>
    <source>
        <strain evidence="3 5">HR1</strain>
    </source>
</reference>
<feature type="transmembrane region" description="Helical" evidence="2">
    <location>
        <begin position="509"/>
        <end position="527"/>
    </location>
</feature>
<feature type="transmembrane region" description="Helical" evidence="2">
    <location>
        <begin position="417"/>
        <end position="446"/>
    </location>
</feature>
<keyword evidence="2" id="KW-0472">Membrane</keyword>
<proteinExistence type="predicted"/>
<feature type="transmembrane region" description="Helical" evidence="2">
    <location>
        <begin position="458"/>
        <end position="478"/>
    </location>
</feature>
<dbReference type="AlphaFoldDB" id="A0A2Z6QUY4"/>
<dbReference type="OrthoDB" id="10682995at2759"/>
<dbReference type="SUPFAM" id="SSF81901">
    <property type="entry name" value="HCP-like"/>
    <property type="match status" value="1"/>
</dbReference>
<dbReference type="Proteomes" id="UP000615446">
    <property type="component" value="Unassembled WGS sequence"/>
</dbReference>
<name>A0A2Z6QUY4_9GLOM</name>
<keyword evidence="5" id="KW-1185">Reference proteome</keyword>
<feature type="transmembrane region" description="Helical" evidence="2">
    <location>
        <begin position="547"/>
        <end position="565"/>
    </location>
</feature>
<comment type="caution">
    <text evidence="3">The sequence shown here is derived from an EMBL/GenBank/DDBJ whole genome shotgun (WGS) entry which is preliminary data.</text>
</comment>
<sequence>MNNREIMVENEKFTGTPDELIKEIGKSVDDKKSDKKQINEKVKKIFEEEEVVRSMKVENVENIIEIIKKMMTIKTLEKDNKIVEHIKNANNLMDENHKKDDLVKFLEYIENKPSNNVIVIANKDLKIIVREIRKIKKFKNDELLKCITRILSNEMLGIGDKLFKLGEKLKAKKAEEETKKNDEEETKKKDEEEAKKKAEKIKPEEETKKDKKESEKDAVSVAMFNCYKKASELGHNEAIWQVGRCYEGGKGADLDDKKAKEYYTLAEREKKYYYNNLKELYEKWKYHNYISNRNSIIASVICLFSIVIGVFLFVNKSEAEKDENIVSTAIYGSGSTLTLVGSLTSLKTLFKKFKDNKEDLMQIGDLIKQLEEKGKLDDKKLENISEYQFNLDELRKHEKLNPLYFLGKLNRHMEYMLICRTILVSLMSLVFVILTIISIFILIVYPGNGNKIFQDMDIILMAFSSFSLWCIISIRICMQIFIPGVIEQDNINIEKFSNKIKIDNICQTIGLKKGWVWYRWFGIYFWVDPSQISWSDMKTSSLKLFKIFVFWFFFPTFAFIGLVSTNKRLKRIQMRDSELEEINRILFGLPVIIII</sequence>